<keyword evidence="7" id="KW-1133">Transmembrane helix</keyword>
<organism evidence="9 10">
    <name type="scientific">Candidatus Kaiserbacteria bacterium RIFCSPHIGHO2_01_FULL_53_29</name>
    <dbReference type="NCBI Taxonomy" id="1798480"/>
    <lineage>
        <taxon>Bacteria</taxon>
        <taxon>Candidatus Kaiseribacteriota</taxon>
    </lineage>
</organism>
<dbReference type="PANTHER" id="PTHR30319:SF1">
    <property type="entry name" value="TRANSCRIPTIONAL REPRESSOR PAAX"/>
    <property type="match status" value="1"/>
</dbReference>
<keyword evidence="7" id="KW-0472">Membrane</keyword>
<sequence length="190" mass="22034">MGKIEEGAKRVRRLGLVQRALLGTIGMAGVIALIAIAPNAIAAFGLLGRNKYRFKNQSDNVLTRLKQQGYISFEERNGERFARITDAGRHTLLRNGVALSKKIRFRWDKRWRVIIFDIPEKRRRVRDTLRETMKSFGFYRLQDSVWVYPYDCEEIIMLLKADLRLGGSVLYMVVEKIENDKHLKETFGLS</sequence>
<dbReference type="STRING" id="1798480.A2851_01245"/>
<keyword evidence="1" id="KW-0540">Nuclease</keyword>
<dbReference type="SUPFAM" id="SSF143430">
    <property type="entry name" value="TTP0101/SSO1404-like"/>
    <property type="match status" value="1"/>
</dbReference>
<keyword evidence="2" id="KW-0479">Metal-binding</keyword>
<evidence type="ECO:0000256" key="4">
    <source>
        <dbReference type="ARBA" id="ARBA00022801"/>
    </source>
</evidence>
<evidence type="ECO:0000313" key="9">
    <source>
        <dbReference type="EMBL" id="OGG53804.1"/>
    </source>
</evidence>
<dbReference type="Gene3D" id="3.30.70.2650">
    <property type="match status" value="1"/>
</dbReference>
<dbReference type="AlphaFoldDB" id="A0A1F6CXA8"/>
<dbReference type="GO" id="GO:0004521">
    <property type="term" value="F:RNA endonuclease activity"/>
    <property type="evidence" value="ECO:0007669"/>
    <property type="project" value="InterPro"/>
</dbReference>
<gene>
    <name evidence="9" type="ORF">A2851_01245</name>
</gene>
<evidence type="ECO:0000256" key="3">
    <source>
        <dbReference type="ARBA" id="ARBA00022759"/>
    </source>
</evidence>
<evidence type="ECO:0000313" key="10">
    <source>
        <dbReference type="Proteomes" id="UP000176863"/>
    </source>
</evidence>
<dbReference type="GO" id="GO:0006351">
    <property type="term" value="P:DNA-templated transcription"/>
    <property type="evidence" value="ECO:0007669"/>
    <property type="project" value="TreeGrafter"/>
</dbReference>
<evidence type="ECO:0000256" key="7">
    <source>
        <dbReference type="SAM" id="Phobius"/>
    </source>
</evidence>
<feature type="domain" description="Transcriptional repressor PaaX-like central Cas2-like" evidence="8">
    <location>
        <begin position="106"/>
        <end position="179"/>
    </location>
</feature>
<keyword evidence="6" id="KW-0051">Antiviral defense</keyword>
<keyword evidence="7" id="KW-0812">Transmembrane</keyword>
<reference evidence="9 10" key="1">
    <citation type="journal article" date="2016" name="Nat. Commun.">
        <title>Thousands of microbial genomes shed light on interconnected biogeochemical processes in an aquifer system.</title>
        <authorList>
            <person name="Anantharaman K."/>
            <person name="Brown C.T."/>
            <person name="Hug L.A."/>
            <person name="Sharon I."/>
            <person name="Castelle C.J."/>
            <person name="Probst A.J."/>
            <person name="Thomas B.C."/>
            <person name="Singh A."/>
            <person name="Wilkins M.J."/>
            <person name="Karaoz U."/>
            <person name="Brodie E.L."/>
            <person name="Williams K.H."/>
            <person name="Hubbard S.S."/>
            <person name="Banfield J.F."/>
        </authorList>
    </citation>
    <scope>NUCLEOTIDE SEQUENCE [LARGE SCALE GENOMIC DNA]</scope>
</reference>
<keyword evidence="3 9" id="KW-0255">Endonuclease</keyword>
<name>A0A1F6CXA8_9BACT</name>
<evidence type="ECO:0000256" key="5">
    <source>
        <dbReference type="ARBA" id="ARBA00022842"/>
    </source>
</evidence>
<proteinExistence type="predicted"/>
<dbReference type="GO" id="GO:0043571">
    <property type="term" value="P:maintenance of CRISPR repeat elements"/>
    <property type="evidence" value="ECO:0007669"/>
    <property type="project" value="InterPro"/>
</dbReference>
<evidence type="ECO:0000256" key="1">
    <source>
        <dbReference type="ARBA" id="ARBA00022722"/>
    </source>
</evidence>
<dbReference type="PANTHER" id="PTHR30319">
    <property type="entry name" value="PHENYLACETIC ACID REGULATOR-RELATED TRANSCRIPTIONAL REPRESSOR"/>
    <property type="match status" value="1"/>
</dbReference>
<feature type="transmembrane region" description="Helical" evidence="7">
    <location>
        <begin position="20"/>
        <end position="47"/>
    </location>
</feature>
<protein>
    <submittedName>
        <fullName evidence="9">CRISPR-associated endonuclease Cas2</fullName>
    </submittedName>
</protein>
<dbReference type="InterPro" id="IPR048846">
    <property type="entry name" value="PaaX-like_central"/>
</dbReference>
<accession>A0A1F6CXA8</accession>
<keyword evidence="4" id="KW-0378">Hydrolase</keyword>
<dbReference type="Pfam" id="PF20803">
    <property type="entry name" value="PaaX_M"/>
    <property type="match status" value="1"/>
</dbReference>
<evidence type="ECO:0000259" key="8">
    <source>
        <dbReference type="Pfam" id="PF20803"/>
    </source>
</evidence>
<dbReference type="Proteomes" id="UP000176863">
    <property type="component" value="Unassembled WGS sequence"/>
</dbReference>
<dbReference type="InterPro" id="IPR021127">
    <property type="entry name" value="CRISPR_associated_Cas2"/>
</dbReference>
<comment type="caution">
    <text evidence="9">The sequence shown here is derived from an EMBL/GenBank/DDBJ whole genome shotgun (WGS) entry which is preliminary data.</text>
</comment>
<evidence type="ECO:0000256" key="6">
    <source>
        <dbReference type="ARBA" id="ARBA00023118"/>
    </source>
</evidence>
<dbReference type="NCBIfam" id="TIGR01573">
    <property type="entry name" value="cas2"/>
    <property type="match status" value="1"/>
</dbReference>
<keyword evidence="5" id="KW-0460">Magnesium</keyword>
<dbReference type="EMBL" id="MFKT01000008">
    <property type="protein sequence ID" value="OGG53804.1"/>
    <property type="molecule type" value="Genomic_DNA"/>
</dbReference>
<evidence type="ECO:0000256" key="2">
    <source>
        <dbReference type="ARBA" id="ARBA00022723"/>
    </source>
</evidence>